<dbReference type="Proteomes" id="UP000276389">
    <property type="component" value="Unassembled WGS sequence"/>
</dbReference>
<dbReference type="Gene3D" id="3.40.630.30">
    <property type="match status" value="1"/>
</dbReference>
<comment type="caution">
    <text evidence="2">The sequence shown here is derived from an EMBL/GenBank/DDBJ whole genome shotgun (WGS) entry which is preliminary data.</text>
</comment>
<dbReference type="SUPFAM" id="SSF55729">
    <property type="entry name" value="Acyl-CoA N-acyltransferases (Nat)"/>
    <property type="match status" value="1"/>
</dbReference>
<dbReference type="PANTHER" id="PTHR43415:SF3">
    <property type="entry name" value="GNAT-FAMILY ACETYLTRANSFERASE"/>
    <property type="match status" value="1"/>
</dbReference>
<dbReference type="RefSeq" id="WP_125913289.1">
    <property type="nucleotide sequence ID" value="NZ_RWHU01000001.1"/>
</dbReference>
<dbReference type="EMBL" id="RWHU01000001">
    <property type="protein sequence ID" value="RSK70250.1"/>
    <property type="molecule type" value="Genomic_DNA"/>
</dbReference>
<accession>A0A3R9QSM9</accession>
<organism evidence="2 3">
    <name type="scientific">Enterobacter huaxiensis</name>
    <dbReference type="NCBI Taxonomy" id="2494702"/>
    <lineage>
        <taxon>Bacteria</taxon>
        <taxon>Pseudomonadati</taxon>
        <taxon>Pseudomonadota</taxon>
        <taxon>Gammaproteobacteria</taxon>
        <taxon>Enterobacterales</taxon>
        <taxon>Enterobacteriaceae</taxon>
        <taxon>Enterobacter</taxon>
    </lineage>
</organism>
<proteinExistence type="predicted"/>
<dbReference type="GO" id="GO:0016747">
    <property type="term" value="F:acyltransferase activity, transferring groups other than amino-acyl groups"/>
    <property type="evidence" value="ECO:0007669"/>
    <property type="project" value="InterPro"/>
</dbReference>
<evidence type="ECO:0000313" key="3">
    <source>
        <dbReference type="Proteomes" id="UP000276389"/>
    </source>
</evidence>
<keyword evidence="2" id="KW-0808">Transferase</keyword>
<gene>
    <name evidence="2" type="ORF">EJE24_00280</name>
</gene>
<feature type="domain" description="N-acetyltransferase" evidence="1">
    <location>
        <begin position="16"/>
        <end position="147"/>
    </location>
</feature>
<dbReference type="InterPro" id="IPR016181">
    <property type="entry name" value="Acyl_CoA_acyltransferase"/>
</dbReference>
<dbReference type="AlphaFoldDB" id="A0A3R9QSM9"/>
<evidence type="ECO:0000259" key="1">
    <source>
        <dbReference type="Pfam" id="PF13302"/>
    </source>
</evidence>
<sequence>MLEEITSKTIFFKLADVDDAEFILELRTNATYNKHLSITKASLTDQMNWLKDYKLREKDNKEYYFIIYRKDSNEKIGTVRLYDFIDDKNSFCWGSWILNERKTASSALESALLVYKVGFYSLGFEQSHFDVRKDNDKVIAFHKKMGAVETSKNDVDVFFNYTKEKFEERIVSFKKYLG</sequence>
<protein>
    <submittedName>
        <fullName evidence="2">N-acetyltransferase</fullName>
    </submittedName>
</protein>
<dbReference type="InterPro" id="IPR000182">
    <property type="entry name" value="GNAT_dom"/>
</dbReference>
<reference evidence="2 3" key="1">
    <citation type="submission" date="2018-12" db="EMBL/GenBank/DDBJ databases">
        <title>The Genome Submission of two Enterobacter spp. strains.</title>
        <authorList>
            <person name="Wu W."/>
            <person name="Wei L."/>
            <person name="Feng Y."/>
            <person name="Zong Z."/>
        </authorList>
    </citation>
    <scope>NUCLEOTIDE SEQUENCE [LARGE SCALE GENOMIC DNA]</scope>
    <source>
        <strain evidence="2 3">WCHEHu045002</strain>
    </source>
</reference>
<dbReference type="Pfam" id="PF13302">
    <property type="entry name" value="Acetyltransf_3"/>
    <property type="match status" value="1"/>
</dbReference>
<name>A0A3R9QSM9_9ENTR</name>
<dbReference type="PANTHER" id="PTHR43415">
    <property type="entry name" value="SPERMIDINE N(1)-ACETYLTRANSFERASE"/>
    <property type="match status" value="1"/>
</dbReference>
<evidence type="ECO:0000313" key="2">
    <source>
        <dbReference type="EMBL" id="RSK70250.1"/>
    </source>
</evidence>